<dbReference type="InterPro" id="IPR037925">
    <property type="entry name" value="FlgE/F/G-like"/>
</dbReference>
<dbReference type="InterPro" id="IPR020013">
    <property type="entry name" value="Flagellar_FlgE/F/G"/>
</dbReference>
<feature type="domain" description="Flagellar hook protein FlgE/F/G-like D1" evidence="9">
    <location>
        <begin position="84"/>
        <end position="136"/>
    </location>
</feature>
<dbReference type="InterPro" id="IPR053967">
    <property type="entry name" value="LlgE_F_G-like_D1"/>
</dbReference>
<dbReference type="PANTHER" id="PTHR30435">
    <property type="entry name" value="FLAGELLAR PROTEIN"/>
    <property type="match status" value="1"/>
</dbReference>
<feature type="domain" description="Flagellar basal body rod protein N-terminal" evidence="6">
    <location>
        <begin position="7"/>
        <end position="37"/>
    </location>
</feature>
<evidence type="ECO:0000256" key="4">
    <source>
        <dbReference type="ARBA" id="ARBA00023143"/>
    </source>
</evidence>
<dbReference type="Gene3D" id="2.60.98.20">
    <property type="entry name" value="Flagellar hook protein FlgE"/>
    <property type="match status" value="1"/>
</dbReference>
<reference evidence="10 11" key="1">
    <citation type="submission" date="2023-11" db="EMBL/GenBank/DDBJ databases">
        <title>Arctic aerobic anoxygenic photoheterotroph Sediminicoccus rosea KRV36 adapts its photosynthesis to long days of polar summer.</title>
        <authorList>
            <person name="Tomasch J."/>
            <person name="Kopejtka K."/>
            <person name="Bily T."/>
            <person name="Gardiner A.T."/>
            <person name="Gardian Z."/>
            <person name="Shivaramu S."/>
            <person name="Koblizek M."/>
            <person name="Engelhardt F."/>
            <person name="Kaftan D."/>
        </authorList>
    </citation>
    <scope>NUCLEOTIDE SEQUENCE [LARGE SCALE GENOMIC DNA]</scope>
    <source>
        <strain evidence="10 11">R-30</strain>
    </source>
</reference>
<dbReference type="Pfam" id="PF06429">
    <property type="entry name" value="Flg_bbr_C"/>
    <property type="match status" value="1"/>
</dbReference>
<comment type="subcellular location">
    <subcellularLocation>
        <location evidence="1 5">Bacterial flagellum basal body</location>
    </subcellularLocation>
</comment>
<keyword evidence="10" id="KW-0282">Flagellum</keyword>
<feature type="domain" description="Flagellar hook protein FlgE D2" evidence="8">
    <location>
        <begin position="175"/>
        <end position="304"/>
    </location>
</feature>
<dbReference type="Pfam" id="PF22692">
    <property type="entry name" value="LlgE_F_G_D1"/>
    <property type="match status" value="1"/>
</dbReference>
<comment type="function">
    <text evidence="5">A flexible structure which links the flagellar filament to the drive apparatus in the basal body.</text>
</comment>
<dbReference type="EMBL" id="CP137852">
    <property type="protein sequence ID" value="WPB85188.1"/>
    <property type="molecule type" value="Genomic_DNA"/>
</dbReference>
<dbReference type="InterPro" id="IPR010930">
    <property type="entry name" value="Flg_bb/hook_C_dom"/>
</dbReference>
<evidence type="ECO:0000313" key="11">
    <source>
        <dbReference type="Proteomes" id="UP001305521"/>
    </source>
</evidence>
<evidence type="ECO:0000256" key="5">
    <source>
        <dbReference type="RuleBase" id="RU362116"/>
    </source>
</evidence>
<feature type="domain" description="Flagellar basal-body/hook protein C-terminal" evidence="7">
    <location>
        <begin position="380"/>
        <end position="423"/>
    </location>
</feature>
<proteinExistence type="inferred from homology"/>
<sequence length="425" mass="45219">MSLFGAMTTAISGINAQSRSLGHISDNLANSQTTGFKRIDSNFTDLVTQSSSNGHSPGSVIARPDFTNTVQGTVEQSENPLGLAIGGQGFFSVAQSRGTAGGLPLFDERQFYTRAGDFRMDRDGYLVNGSNYFLQGWPVNGEGVVDRTTLAPVRVSQEVFNPIATSVIEMSANLPALDPPATPADAKTYSTQVQIYDQVGNRNPVTVTFAQMTDGTPRGWNMTITPNPVLGGVDVPVIFGTNGTIESFNGVTGLANTAVDFPFEMDFGLGNQPITLNLGRFGVAQGITQYAGRDFSLRNLSQNGVPPGGYSGLAVRDNGDIVVNYDNGQSRTVARVPLVSFSDADKLQRLDGQGFMRTVESGEAQVTDVASNGVGKLVVGALEKSNVDIGTEFTKLIVAQRAYTANTKLVTAADEMLQDTINMKR</sequence>
<gene>
    <name evidence="10" type="primary">flgE</name>
    <name evidence="10" type="ORF">R9Z33_24245</name>
</gene>
<dbReference type="PANTHER" id="PTHR30435:SF1">
    <property type="entry name" value="FLAGELLAR HOOK PROTEIN FLGE"/>
    <property type="match status" value="1"/>
</dbReference>
<dbReference type="Proteomes" id="UP001305521">
    <property type="component" value="Chromosome"/>
</dbReference>
<dbReference type="SUPFAM" id="SSF117143">
    <property type="entry name" value="Flagellar hook protein flgE"/>
    <property type="match status" value="1"/>
</dbReference>
<evidence type="ECO:0000313" key="10">
    <source>
        <dbReference type="EMBL" id="WPB85188.1"/>
    </source>
</evidence>
<accession>A0ABZ0PHJ1</accession>
<organism evidence="10 11">
    <name type="scientific">Sediminicoccus rosea</name>
    <dbReference type="NCBI Taxonomy" id="1225128"/>
    <lineage>
        <taxon>Bacteria</taxon>
        <taxon>Pseudomonadati</taxon>
        <taxon>Pseudomonadota</taxon>
        <taxon>Alphaproteobacteria</taxon>
        <taxon>Acetobacterales</taxon>
        <taxon>Roseomonadaceae</taxon>
        <taxon>Sediminicoccus</taxon>
    </lineage>
</organism>
<evidence type="ECO:0000256" key="3">
    <source>
        <dbReference type="ARBA" id="ARBA00019015"/>
    </source>
</evidence>
<dbReference type="NCBIfam" id="NF004242">
    <property type="entry name" value="PRK05682.2-1"/>
    <property type="match status" value="1"/>
</dbReference>
<dbReference type="Pfam" id="PF07559">
    <property type="entry name" value="FlgE_D2"/>
    <property type="match status" value="1"/>
</dbReference>
<evidence type="ECO:0000259" key="9">
    <source>
        <dbReference type="Pfam" id="PF22692"/>
    </source>
</evidence>
<evidence type="ECO:0000259" key="7">
    <source>
        <dbReference type="Pfam" id="PF06429"/>
    </source>
</evidence>
<keyword evidence="4 5" id="KW-0975">Bacterial flagellum</keyword>
<evidence type="ECO:0000256" key="1">
    <source>
        <dbReference type="ARBA" id="ARBA00004117"/>
    </source>
</evidence>
<keyword evidence="10" id="KW-0969">Cilium</keyword>
<name>A0ABZ0PHJ1_9PROT</name>
<evidence type="ECO:0000256" key="2">
    <source>
        <dbReference type="ARBA" id="ARBA00009677"/>
    </source>
</evidence>
<dbReference type="NCBIfam" id="TIGR03506">
    <property type="entry name" value="FlgEFG_subfam"/>
    <property type="match status" value="1"/>
</dbReference>
<protein>
    <recommendedName>
        <fullName evidence="3 5">Flagellar hook protein FlgE</fullName>
    </recommendedName>
</protein>
<dbReference type="Pfam" id="PF00460">
    <property type="entry name" value="Flg_bb_rod"/>
    <property type="match status" value="1"/>
</dbReference>
<keyword evidence="11" id="KW-1185">Reference proteome</keyword>
<dbReference type="InterPro" id="IPR001444">
    <property type="entry name" value="Flag_bb_rod_N"/>
</dbReference>
<dbReference type="InterPro" id="IPR011491">
    <property type="entry name" value="FlgE_D2"/>
</dbReference>
<comment type="similarity">
    <text evidence="2 5">Belongs to the flagella basal body rod proteins family.</text>
</comment>
<evidence type="ECO:0000259" key="6">
    <source>
        <dbReference type="Pfam" id="PF00460"/>
    </source>
</evidence>
<dbReference type="InterPro" id="IPR037058">
    <property type="entry name" value="Falgellar_hook_FlgE_sf"/>
</dbReference>
<evidence type="ECO:0000259" key="8">
    <source>
        <dbReference type="Pfam" id="PF07559"/>
    </source>
</evidence>
<dbReference type="RefSeq" id="WP_318649154.1">
    <property type="nucleotide sequence ID" value="NZ_CP137852.1"/>
</dbReference>
<keyword evidence="10" id="KW-0966">Cell projection</keyword>